<comment type="caution">
    <text evidence="2">The sequence shown here is derived from an EMBL/GenBank/DDBJ whole genome shotgun (WGS) entry which is preliminary data.</text>
</comment>
<feature type="region of interest" description="Disordered" evidence="1">
    <location>
        <begin position="69"/>
        <end position="119"/>
    </location>
</feature>
<dbReference type="Proteomes" id="UP001430356">
    <property type="component" value="Unassembled WGS sequence"/>
</dbReference>
<evidence type="ECO:0000256" key="1">
    <source>
        <dbReference type="SAM" id="MobiDB-lite"/>
    </source>
</evidence>
<dbReference type="EMBL" id="JAECZO010000004">
    <property type="protein sequence ID" value="KAK7200179.1"/>
    <property type="molecule type" value="Genomic_DNA"/>
</dbReference>
<proteinExistence type="predicted"/>
<sequence length="220" mass="23786">MKALLQVGPAQLFVEGASFHLLCRDIQQSLETFVELRESDMSLELHVEALEMCLVTDAQRLRAAGVAVPKSLPDDDDDEDDGDATVAGCWSPAPRNTAARGTHHPVPRHVCPNDGQPRRPASRAGPLFVFSADSFDAAEALVQRLHARLLEQRLLLDDLELTALCSGGGGGAVPPTSRVVPLPLVRLDTYLSTPAAVLLPEYDIAGNRRRPSTTVGQRLR</sequence>
<feature type="compositionally biased region" description="Acidic residues" evidence="1">
    <location>
        <begin position="74"/>
        <end position="83"/>
    </location>
</feature>
<evidence type="ECO:0000313" key="2">
    <source>
        <dbReference type="EMBL" id="KAK7200179.1"/>
    </source>
</evidence>
<gene>
    <name evidence="2" type="ORF">NESM_000068800</name>
</gene>
<evidence type="ECO:0000313" key="3">
    <source>
        <dbReference type="Proteomes" id="UP001430356"/>
    </source>
</evidence>
<name>A0AAW0F3H1_9TRYP</name>
<accession>A0AAW0F3H1</accession>
<protein>
    <submittedName>
        <fullName evidence="2">Uncharacterized protein</fullName>
    </submittedName>
</protein>
<dbReference type="AlphaFoldDB" id="A0AAW0F3H1"/>
<keyword evidence="3" id="KW-1185">Reference proteome</keyword>
<reference evidence="2 3" key="1">
    <citation type="journal article" date="2021" name="MBio">
        <title>A New Model Trypanosomatid, Novymonas esmeraldas: Genomic Perception of Its 'Candidatus Pandoraea novymonadis' Endosymbiont.</title>
        <authorList>
            <person name="Zakharova A."/>
            <person name="Saura A."/>
            <person name="Butenko A."/>
            <person name="Podesvova L."/>
            <person name="Warmusova S."/>
            <person name="Kostygov A.Y."/>
            <person name="Nenarokova A."/>
            <person name="Lukes J."/>
            <person name="Opperdoes F.R."/>
            <person name="Yurchenko V."/>
        </authorList>
    </citation>
    <scope>NUCLEOTIDE SEQUENCE [LARGE SCALE GENOMIC DNA]</scope>
    <source>
        <strain evidence="2 3">E262AT.01</strain>
    </source>
</reference>
<organism evidence="2 3">
    <name type="scientific">Novymonas esmeraldas</name>
    <dbReference type="NCBI Taxonomy" id="1808958"/>
    <lineage>
        <taxon>Eukaryota</taxon>
        <taxon>Discoba</taxon>
        <taxon>Euglenozoa</taxon>
        <taxon>Kinetoplastea</taxon>
        <taxon>Metakinetoplastina</taxon>
        <taxon>Trypanosomatida</taxon>
        <taxon>Trypanosomatidae</taxon>
        <taxon>Novymonas</taxon>
    </lineage>
</organism>